<dbReference type="RefSeq" id="WP_025022009.1">
    <property type="nucleotide sequence ID" value="NZ_AZGD01000090.1"/>
</dbReference>
<dbReference type="InterPro" id="IPR021351">
    <property type="entry name" value="DUF2969"/>
</dbReference>
<keyword evidence="2" id="KW-1185">Reference proteome</keyword>
<dbReference type="STRING" id="1423755.FC40_GL000635"/>
<proteinExistence type="predicted"/>
<protein>
    <recommendedName>
        <fullName evidence="3">DUF2969 domain-containing protein</fullName>
    </recommendedName>
</protein>
<dbReference type="OrthoDB" id="2299296at2"/>
<organism evidence="1 2">
    <name type="scientific">Ligilactobacillus hayakitensis DSM 18933 = JCM 14209</name>
    <dbReference type="NCBI Taxonomy" id="1423755"/>
    <lineage>
        <taxon>Bacteria</taxon>
        <taxon>Bacillati</taxon>
        <taxon>Bacillota</taxon>
        <taxon>Bacilli</taxon>
        <taxon>Lactobacillales</taxon>
        <taxon>Lactobacillaceae</taxon>
        <taxon>Ligilactobacillus</taxon>
    </lineage>
</organism>
<dbReference type="eggNOG" id="ENOG5030ABH">
    <property type="taxonomic scope" value="Bacteria"/>
</dbReference>
<evidence type="ECO:0000313" key="2">
    <source>
        <dbReference type="Proteomes" id="UP000051054"/>
    </source>
</evidence>
<dbReference type="Pfam" id="PF11184">
    <property type="entry name" value="DUF2969"/>
    <property type="match status" value="1"/>
</dbReference>
<name>A0A0R1WLY4_9LACO</name>
<dbReference type="EMBL" id="AZGD01000090">
    <property type="protein sequence ID" value="KRM18850.1"/>
    <property type="molecule type" value="Genomic_DNA"/>
</dbReference>
<comment type="caution">
    <text evidence="1">The sequence shown here is derived from an EMBL/GenBank/DDBJ whole genome shotgun (WGS) entry which is preliminary data.</text>
</comment>
<gene>
    <name evidence="1" type="ORF">FC40_GL000635</name>
</gene>
<evidence type="ECO:0008006" key="3">
    <source>
        <dbReference type="Google" id="ProtNLM"/>
    </source>
</evidence>
<evidence type="ECO:0000313" key="1">
    <source>
        <dbReference type="EMBL" id="KRM18850.1"/>
    </source>
</evidence>
<reference evidence="1 2" key="1">
    <citation type="journal article" date="2015" name="Genome Announc.">
        <title>Expanding the biotechnology potential of lactobacilli through comparative genomics of 213 strains and associated genera.</title>
        <authorList>
            <person name="Sun Z."/>
            <person name="Harris H.M."/>
            <person name="McCann A."/>
            <person name="Guo C."/>
            <person name="Argimon S."/>
            <person name="Zhang W."/>
            <person name="Yang X."/>
            <person name="Jeffery I.B."/>
            <person name="Cooney J.C."/>
            <person name="Kagawa T.F."/>
            <person name="Liu W."/>
            <person name="Song Y."/>
            <person name="Salvetti E."/>
            <person name="Wrobel A."/>
            <person name="Rasinkangas P."/>
            <person name="Parkhill J."/>
            <person name="Rea M.C."/>
            <person name="O'Sullivan O."/>
            <person name="Ritari J."/>
            <person name="Douillard F.P."/>
            <person name="Paul Ross R."/>
            <person name="Yang R."/>
            <person name="Briner A.E."/>
            <person name="Felis G.E."/>
            <person name="de Vos W.M."/>
            <person name="Barrangou R."/>
            <person name="Klaenhammer T.R."/>
            <person name="Caufield P.W."/>
            <person name="Cui Y."/>
            <person name="Zhang H."/>
            <person name="O'Toole P.W."/>
        </authorList>
    </citation>
    <scope>NUCLEOTIDE SEQUENCE [LARGE SCALE GENOMIC DNA]</scope>
    <source>
        <strain evidence="1 2">DSM 18933</strain>
    </source>
</reference>
<accession>A0A0R1WLY4</accession>
<dbReference type="Proteomes" id="UP000051054">
    <property type="component" value="Unassembled WGS sequence"/>
</dbReference>
<dbReference type="AlphaFoldDB" id="A0A0R1WLY4"/>
<sequence length="75" mass="8538">MSKKEKTIEIHENEKVINGVKVHQLTTKNDEVIGEVKPEGSKFIAALSSGEKFTVTRVEEGMAILLREYHLHYNN</sequence>